<sequence length="965" mass="107030">MHRRPLHLIILLILPLSTFAQTVDFQLYRTYDGSHNNLQNPEWGAAGSNLLRVAGTAYSDGISAPSGTERPNPREVSNSLFAQDGLLNDPLTLSDFCWAWGQFIDHDIGLTPDGGETAFIQVPSGDPYFDPNGGGHAIIPMMRNMFDPSTGTSVDNPRQHPNVITAFIDGSGVYGSSEEHASWLRTFNGGKLKVSTGNLLPLNTTDGELDGPIDPDAPHMDDAVGTNEKLFVAGDVRANENPLLTSFHTLFVRQHNLICDQLANEHPEWSDEQLYQHARKLVGGLIQSIVYDEWLPAMGVHLPEYNGYKEDVNGQLYNLFTGAAFRLGHTLLNTVIQRLDNKGVELPEGNLTLRESFFNPGAILETGSIDPFFKGMAVQVQQSLDARVINDIRNFLFGPPGAGGLDLASININRGRERGLPDFNTIRATFGLPKYILFQQFSSNAAVFTRLFHLYLDIDDVDPWVGMLSEDPMPGALFGETIMAIMERQFTALRDGDRFYYLNDPVLTQEEKDWISRTTLRDVIMYNTTISLMQDNVFKAMPHAEICDNMTGSLNGSIRTEAGNPVPAVDLDLVLTDETLNQETGFEGRFTFESLPSCKVSGLSLRKDDDIRNGLSTLDMLLIQKHILGLEPLDSPYKMIAADADRSGNVSVQDILAFRRVILGLNSEFPNNTVWRFVPASLRFESPENAITEELPEVLNFNNGLGGGFNQDFIAVKIGDVNSSAKLENLVEASDLDTRTIAPTLELVVTDIKLRAGEVYRIPLRLGATGEAIGLQFGLQLDPAASTMLEPAHFDLPGLGAQHIGRFAATEQLTLSWGEVEGTALRDGQQIMELEILAQQDGKLSDFLWLDDQITAPEAYTPDYESTAVTLQFETEGAIVSQLELGQNYPNPFREFTRIPFQLPQDETVELRVVDNKGRVLYRNKANFNAGKHEWVLESKDWPAGVLYYQLSTTHTTVTRRMILN</sequence>
<dbReference type="InterPro" id="IPR037120">
    <property type="entry name" value="Haem_peroxidase_sf_animal"/>
</dbReference>
<dbReference type="InterPro" id="IPR018247">
    <property type="entry name" value="EF_Hand_1_Ca_BS"/>
</dbReference>
<dbReference type="PROSITE" id="PS00018">
    <property type="entry name" value="EF_HAND_1"/>
    <property type="match status" value="1"/>
</dbReference>
<gene>
    <name evidence="6" type="ORF">CRP01_26015</name>
</gene>
<dbReference type="GO" id="GO:0004601">
    <property type="term" value="F:peroxidase activity"/>
    <property type="evidence" value="ECO:0007669"/>
    <property type="project" value="InterPro"/>
</dbReference>
<dbReference type="Gene3D" id="1.10.1330.10">
    <property type="entry name" value="Dockerin domain"/>
    <property type="match status" value="1"/>
</dbReference>
<dbReference type="PRINTS" id="PR00457">
    <property type="entry name" value="ANPEROXIDASE"/>
</dbReference>
<evidence type="ECO:0000313" key="7">
    <source>
        <dbReference type="Proteomes" id="UP000223913"/>
    </source>
</evidence>
<dbReference type="EMBL" id="PDUD01000031">
    <property type="protein sequence ID" value="PHN03462.1"/>
    <property type="molecule type" value="Genomic_DNA"/>
</dbReference>
<evidence type="ECO:0000256" key="3">
    <source>
        <dbReference type="ARBA" id="ARBA00023180"/>
    </source>
</evidence>
<dbReference type="PANTHER" id="PTHR11475">
    <property type="entry name" value="OXIDASE/PEROXIDASE"/>
    <property type="match status" value="1"/>
</dbReference>
<proteinExistence type="predicted"/>
<dbReference type="AlphaFoldDB" id="A0A2D0N4I6"/>
<protein>
    <recommendedName>
        <fullName evidence="5">Dockerin domain-containing protein</fullName>
    </recommendedName>
</protein>
<accession>A0A2D0N4I6</accession>
<evidence type="ECO:0000256" key="1">
    <source>
        <dbReference type="ARBA" id="ARBA00004613"/>
    </source>
</evidence>
<feature type="signal peptide" evidence="4">
    <location>
        <begin position="1"/>
        <end position="20"/>
    </location>
</feature>
<dbReference type="InterPro" id="IPR036439">
    <property type="entry name" value="Dockerin_dom_sf"/>
</dbReference>
<dbReference type="CDD" id="cd09822">
    <property type="entry name" value="peroxinectin_like_bacterial"/>
    <property type="match status" value="1"/>
</dbReference>
<evidence type="ECO:0000256" key="4">
    <source>
        <dbReference type="SAM" id="SignalP"/>
    </source>
</evidence>
<feature type="chain" id="PRO_5013265788" description="Dockerin domain-containing protein" evidence="4">
    <location>
        <begin position="21"/>
        <end position="965"/>
    </location>
</feature>
<keyword evidence="7" id="KW-1185">Reference proteome</keyword>
<dbReference type="OrthoDB" id="9765610at2"/>
<dbReference type="GO" id="GO:0020037">
    <property type="term" value="F:heme binding"/>
    <property type="evidence" value="ECO:0007669"/>
    <property type="project" value="InterPro"/>
</dbReference>
<reference evidence="6 7" key="1">
    <citation type="submission" date="2017-10" db="EMBL/GenBank/DDBJ databases">
        <title>The draft genome sequence of Lewinella nigricans NBRC 102662.</title>
        <authorList>
            <person name="Wang K."/>
        </authorList>
    </citation>
    <scope>NUCLEOTIDE SEQUENCE [LARGE SCALE GENOMIC DNA]</scope>
    <source>
        <strain evidence="6 7">NBRC 102662</strain>
    </source>
</reference>
<dbReference type="GO" id="GO:0006979">
    <property type="term" value="P:response to oxidative stress"/>
    <property type="evidence" value="ECO:0007669"/>
    <property type="project" value="InterPro"/>
</dbReference>
<dbReference type="NCBIfam" id="TIGR04183">
    <property type="entry name" value="Por_Secre_tail"/>
    <property type="match status" value="1"/>
</dbReference>
<organism evidence="6 7">
    <name type="scientific">Flavilitoribacter nigricans (strain ATCC 23147 / DSM 23189 / NBRC 102662 / NCIMB 1420 / SS-2)</name>
    <name type="common">Lewinella nigricans</name>
    <dbReference type="NCBI Taxonomy" id="1122177"/>
    <lineage>
        <taxon>Bacteria</taxon>
        <taxon>Pseudomonadati</taxon>
        <taxon>Bacteroidota</taxon>
        <taxon>Saprospiria</taxon>
        <taxon>Saprospirales</taxon>
        <taxon>Lewinellaceae</taxon>
        <taxon>Flavilitoribacter</taxon>
    </lineage>
</organism>
<dbReference type="CDD" id="cd14252">
    <property type="entry name" value="Dockerin_like"/>
    <property type="match status" value="1"/>
</dbReference>
<keyword evidence="3" id="KW-0325">Glycoprotein</keyword>
<dbReference type="Pfam" id="PF03098">
    <property type="entry name" value="An_peroxidase"/>
    <property type="match status" value="1"/>
</dbReference>
<keyword evidence="2" id="KW-0964">Secreted</keyword>
<evidence type="ECO:0000256" key="2">
    <source>
        <dbReference type="ARBA" id="ARBA00022525"/>
    </source>
</evidence>
<dbReference type="InterPro" id="IPR026444">
    <property type="entry name" value="Secre_tail"/>
</dbReference>
<dbReference type="GO" id="GO:0005576">
    <property type="term" value="C:extracellular region"/>
    <property type="evidence" value="ECO:0007669"/>
    <property type="project" value="UniProtKB-SubCell"/>
</dbReference>
<comment type="subcellular location">
    <subcellularLocation>
        <location evidence="1">Secreted</location>
    </subcellularLocation>
</comment>
<evidence type="ECO:0000259" key="5">
    <source>
        <dbReference type="PROSITE" id="PS51766"/>
    </source>
</evidence>
<dbReference type="Gene3D" id="1.10.640.10">
    <property type="entry name" value="Haem peroxidase domain superfamily, animal type"/>
    <property type="match status" value="1"/>
</dbReference>
<comment type="caution">
    <text evidence="6">The sequence shown here is derived from an EMBL/GenBank/DDBJ whole genome shotgun (WGS) entry which is preliminary data.</text>
</comment>
<dbReference type="InterPro" id="IPR019791">
    <property type="entry name" value="Haem_peroxidase_animal"/>
</dbReference>
<dbReference type="InterPro" id="IPR016134">
    <property type="entry name" value="Dockerin_dom"/>
</dbReference>
<dbReference type="PANTHER" id="PTHR11475:SF4">
    <property type="entry name" value="CHORION PEROXIDASE"/>
    <property type="match status" value="1"/>
</dbReference>
<dbReference type="Proteomes" id="UP000223913">
    <property type="component" value="Unassembled WGS sequence"/>
</dbReference>
<dbReference type="PROSITE" id="PS51766">
    <property type="entry name" value="DOCKERIN"/>
    <property type="match status" value="1"/>
</dbReference>
<keyword evidence="4" id="KW-0732">Signal</keyword>
<dbReference type="PROSITE" id="PS50292">
    <property type="entry name" value="PEROXIDASE_3"/>
    <property type="match status" value="1"/>
</dbReference>
<feature type="domain" description="Dockerin" evidence="5">
    <location>
        <begin position="602"/>
        <end position="671"/>
    </location>
</feature>
<dbReference type="GO" id="GO:0000272">
    <property type="term" value="P:polysaccharide catabolic process"/>
    <property type="evidence" value="ECO:0007669"/>
    <property type="project" value="InterPro"/>
</dbReference>
<dbReference type="InterPro" id="IPR010255">
    <property type="entry name" value="Haem_peroxidase_sf"/>
</dbReference>
<dbReference type="SUPFAM" id="SSF48113">
    <property type="entry name" value="Heme-dependent peroxidases"/>
    <property type="match status" value="1"/>
</dbReference>
<name>A0A2D0N4I6_FLAN2</name>
<evidence type="ECO:0000313" key="6">
    <source>
        <dbReference type="EMBL" id="PHN03462.1"/>
    </source>
</evidence>